<evidence type="ECO:0000313" key="7">
    <source>
        <dbReference type="EMBL" id="KFX45768.1"/>
    </source>
</evidence>
<dbReference type="AlphaFoldDB" id="A0A093XKL0"/>
<proteinExistence type="predicted"/>
<feature type="transmembrane region" description="Helical" evidence="6">
    <location>
        <begin position="306"/>
        <end position="328"/>
    </location>
</feature>
<evidence type="ECO:0000256" key="6">
    <source>
        <dbReference type="SAM" id="Phobius"/>
    </source>
</evidence>
<dbReference type="GO" id="GO:0016020">
    <property type="term" value="C:membrane"/>
    <property type="evidence" value="ECO:0007669"/>
    <property type="project" value="UniProtKB-SubCell"/>
</dbReference>
<reference evidence="7" key="1">
    <citation type="journal article" date="2014" name="PLoS Genet.">
        <title>Signature Gene Expression Reveals Novel Clues to the Molecular Mechanisms of Dimorphic Transition in Penicillium marneffei.</title>
        <authorList>
            <person name="Yang E."/>
            <person name="Wang G."/>
            <person name="Cai J."/>
            <person name="Woo P.C."/>
            <person name="Lau S.K."/>
            <person name="Yuen K.-Y."/>
            <person name="Chow W.-N."/>
            <person name="Lin X."/>
        </authorList>
    </citation>
    <scope>NUCLEOTIDE SEQUENCE [LARGE SCALE GENOMIC DNA]</scope>
    <source>
        <strain evidence="7">PM1</strain>
    </source>
</reference>
<protein>
    <submittedName>
        <fullName evidence="7">Transmembrane protein 184 like</fullName>
    </submittedName>
</protein>
<sequence>MQYHIREREQYASLHCKTFYRQNNLTTLCDSIRNAALGEWMDFPSPRSYIVRRLRSVNHENNDSESNASTCDFDEKHTGIETTDHVNSILRILFMVPVYCTESFLCFLFYRESVYFEVLGSCYEAFALSSFFTLLCHYAAPDLHSQKEYFRAIRPKEWLWPLSWFAKCCGGQRGCWRTPRSGLTWFNVIWTGIYQYCFIRVTMTVVAVITQAFGRYCEASLSPAFSHVWVLVIESAAVSIAMYCLIQFYVQVHNDMAQYKPFLKITAIKLVIFLSFWQTTVISFLSSSGAIKVSDKLANQDIHIGIPNLLLCIEMAFFSILHLFAFPWQPYRLKAQQASDDPQYINGQIAYHGGFLGLKAMVECFNPWDLIKAVGRGFRWLFVGYKTRTNDPSYMHQDDSAFSLKAQNAANPQTRMPGQNATAYGGAADTTYHPGSQYETASDEGQQLLFHAQGNPNSPYPPQKGTALDTLSDDETGYGHNQNRYYNHVYDNDAPSMNELAAAEPRLISPQPYRPYQPPRSPYEGA</sequence>
<feature type="transmembrane region" description="Helical" evidence="6">
    <location>
        <begin position="193"/>
        <end position="216"/>
    </location>
</feature>
<gene>
    <name evidence="7" type="ORF">GQ26_0221470</name>
</gene>
<dbReference type="EMBL" id="JPOX01000022">
    <property type="protein sequence ID" value="KFX45768.1"/>
    <property type="molecule type" value="Genomic_DNA"/>
</dbReference>
<evidence type="ECO:0000256" key="5">
    <source>
        <dbReference type="SAM" id="MobiDB-lite"/>
    </source>
</evidence>
<accession>A0A093XKL0</accession>
<feature type="region of interest" description="Disordered" evidence="5">
    <location>
        <begin position="451"/>
        <end position="526"/>
    </location>
</feature>
<comment type="subcellular location">
    <subcellularLocation>
        <location evidence="1">Membrane</location>
        <topology evidence="1">Multi-pass membrane protein</topology>
    </subcellularLocation>
</comment>
<feature type="compositionally biased region" description="Pro residues" evidence="5">
    <location>
        <begin position="512"/>
        <end position="526"/>
    </location>
</feature>
<feature type="transmembrane region" description="Helical" evidence="6">
    <location>
        <begin position="228"/>
        <end position="250"/>
    </location>
</feature>
<keyword evidence="4 6" id="KW-0472">Membrane</keyword>
<name>A0A093XKL0_TALMA</name>
<dbReference type="PANTHER" id="PTHR23423">
    <property type="entry name" value="ORGANIC SOLUTE TRANSPORTER-RELATED"/>
    <property type="match status" value="1"/>
</dbReference>
<dbReference type="Pfam" id="PF03619">
    <property type="entry name" value="Solute_trans_a"/>
    <property type="match status" value="1"/>
</dbReference>
<keyword evidence="3 6" id="KW-1133">Transmembrane helix</keyword>
<comment type="caution">
    <text evidence="7">The sequence shown here is derived from an EMBL/GenBank/DDBJ whole genome shotgun (WGS) entry which is preliminary data.</text>
</comment>
<evidence type="ECO:0000256" key="3">
    <source>
        <dbReference type="ARBA" id="ARBA00022989"/>
    </source>
</evidence>
<organism evidence="7">
    <name type="scientific">Talaromyces marneffei PM1</name>
    <dbReference type="NCBI Taxonomy" id="1077442"/>
    <lineage>
        <taxon>Eukaryota</taxon>
        <taxon>Fungi</taxon>
        <taxon>Dikarya</taxon>
        <taxon>Ascomycota</taxon>
        <taxon>Pezizomycotina</taxon>
        <taxon>Eurotiomycetes</taxon>
        <taxon>Eurotiomycetidae</taxon>
        <taxon>Eurotiales</taxon>
        <taxon>Trichocomaceae</taxon>
        <taxon>Talaromyces</taxon>
        <taxon>Talaromyces sect. Talaromyces</taxon>
    </lineage>
</organism>
<evidence type="ECO:0000256" key="1">
    <source>
        <dbReference type="ARBA" id="ARBA00004141"/>
    </source>
</evidence>
<keyword evidence="2 6" id="KW-0812">Transmembrane</keyword>
<dbReference type="InterPro" id="IPR005178">
    <property type="entry name" value="Ostalpha/TMEM184C"/>
</dbReference>
<evidence type="ECO:0000256" key="2">
    <source>
        <dbReference type="ARBA" id="ARBA00022692"/>
    </source>
</evidence>
<evidence type="ECO:0000256" key="4">
    <source>
        <dbReference type="ARBA" id="ARBA00023136"/>
    </source>
</evidence>
<dbReference type="SMART" id="SM01417">
    <property type="entry name" value="Solute_trans_a"/>
    <property type="match status" value="1"/>
</dbReference>
<feature type="transmembrane region" description="Helical" evidence="6">
    <location>
        <begin position="262"/>
        <end position="285"/>
    </location>
</feature>